<dbReference type="InterPro" id="IPR043132">
    <property type="entry name" value="BCAT-like_C"/>
</dbReference>
<dbReference type="Gene3D" id="3.20.10.10">
    <property type="entry name" value="D-amino Acid Aminotransferase, subunit A, domain 2"/>
    <property type="match status" value="1"/>
</dbReference>
<sequence>MTVLPSPTDKTRTDVMMAVSDPVRDTGRPPLRVRTVQYERDLPRLKHMATLGLTFHCLEARNAGFDDVLFAGRDGSLSEGSAWNIAFWDGTQIVWPDGPHLAGITMKLLRDGLRELGVPDTSR</sequence>
<gene>
    <name evidence="1" type="ORF">Acy02nite_01390</name>
</gene>
<reference evidence="1" key="1">
    <citation type="submission" date="2021-01" db="EMBL/GenBank/DDBJ databases">
        <title>Whole genome shotgun sequence of Actinoplanes cyaneus NBRC 14990.</title>
        <authorList>
            <person name="Komaki H."/>
            <person name="Tamura T."/>
        </authorList>
    </citation>
    <scope>NUCLEOTIDE SEQUENCE</scope>
    <source>
        <strain evidence="1">NBRC 14990</strain>
    </source>
</reference>
<protein>
    <submittedName>
        <fullName evidence="1">Uncharacterized protein</fullName>
    </submittedName>
</protein>
<dbReference type="Pfam" id="PF01063">
    <property type="entry name" value="Aminotran_4"/>
    <property type="match status" value="1"/>
</dbReference>
<name>A0A919M2L5_9ACTN</name>
<dbReference type="InterPro" id="IPR001544">
    <property type="entry name" value="Aminotrans_IV"/>
</dbReference>
<dbReference type="InterPro" id="IPR036038">
    <property type="entry name" value="Aminotransferase-like"/>
</dbReference>
<dbReference type="GO" id="GO:0003824">
    <property type="term" value="F:catalytic activity"/>
    <property type="evidence" value="ECO:0007669"/>
    <property type="project" value="InterPro"/>
</dbReference>
<dbReference type="EMBL" id="BOMH01000001">
    <property type="protein sequence ID" value="GID62258.1"/>
    <property type="molecule type" value="Genomic_DNA"/>
</dbReference>
<evidence type="ECO:0000313" key="2">
    <source>
        <dbReference type="Proteomes" id="UP000619479"/>
    </source>
</evidence>
<dbReference type="AlphaFoldDB" id="A0A919M2L5"/>
<proteinExistence type="predicted"/>
<dbReference type="SUPFAM" id="SSF56752">
    <property type="entry name" value="D-aminoacid aminotransferase-like PLP-dependent enzymes"/>
    <property type="match status" value="1"/>
</dbReference>
<accession>A0A919M2L5</accession>
<keyword evidence="2" id="KW-1185">Reference proteome</keyword>
<organism evidence="1 2">
    <name type="scientific">Actinoplanes cyaneus</name>
    <dbReference type="NCBI Taxonomy" id="52696"/>
    <lineage>
        <taxon>Bacteria</taxon>
        <taxon>Bacillati</taxon>
        <taxon>Actinomycetota</taxon>
        <taxon>Actinomycetes</taxon>
        <taxon>Micromonosporales</taxon>
        <taxon>Micromonosporaceae</taxon>
        <taxon>Actinoplanes</taxon>
    </lineage>
</organism>
<evidence type="ECO:0000313" key="1">
    <source>
        <dbReference type="EMBL" id="GID62258.1"/>
    </source>
</evidence>
<comment type="caution">
    <text evidence="1">The sequence shown here is derived from an EMBL/GenBank/DDBJ whole genome shotgun (WGS) entry which is preliminary data.</text>
</comment>
<dbReference type="Proteomes" id="UP000619479">
    <property type="component" value="Unassembled WGS sequence"/>
</dbReference>